<sequence>MNEREFLLDQRTERKMVIESLHRKVTLQKTKATKRKLKQERHERRICEHLDLSAPSAIVESGAQWADDVTVTLVVKKFSAVARTLDRFGISNQAGAAIMSAALQDVGIISESNVSNVVDRNKIWHERTKARTTLSSQSVIKDFDHDQFGL</sequence>
<name>A0A4Y2RJW4_ARAVE</name>
<dbReference type="EMBL" id="BGPR01017393">
    <property type="protein sequence ID" value="GBN76003.1"/>
    <property type="molecule type" value="Genomic_DNA"/>
</dbReference>
<proteinExistence type="predicted"/>
<keyword evidence="2" id="KW-1185">Reference proteome</keyword>
<dbReference type="AlphaFoldDB" id="A0A4Y2RJW4"/>
<dbReference type="OrthoDB" id="6783620at2759"/>
<dbReference type="Proteomes" id="UP000499080">
    <property type="component" value="Unassembled WGS sequence"/>
</dbReference>
<evidence type="ECO:0000313" key="2">
    <source>
        <dbReference type="Proteomes" id="UP000499080"/>
    </source>
</evidence>
<organism evidence="1 2">
    <name type="scientific">Araneus ventricosus</name>
    <name type="common">Orbweaver spider</name>
    <name type="synonym">Epeira ventricosa</name>
    <dbReference type="NCBI Taxonomy" id="182803"/>
    <lineage>
        <taxon>Eukaryota</taxon>
        <taxon>Metazoa</taxon>
        <taxon>Ecdysozoa</taxon>
        <taxon>Arthropoda</taxon>
        <taxon>Chelicerata</taxon>
        <taxon>Arachnida</taxon>
        <taxon>Araneae</taxon>
        <taxon>Araneomorphae</taxon>
        <taxon>Entelegynae</taxon>
        <taxon>Araneoidea</taxon>
        <taxon>Araneidae</taxon>
        <taxon>Araneus</taxon>
    </lineage>
</organism>
<evidence type="ECO:0000313" key="1">
    <source>
        <dbReference type="EMBL" id="GBN76003.1"/>
    </source>
</evidence>
<accession>A0A4Y2RJW4</accession>
<comment type="caution">
    <text evidence="1">The sequence shown here is derived from an EMBL/GenBank/DDBJ whole genome shotgun (WGS) entry which is preliminary data.</text>
</comment>
<protein>
    <submittedName>
        <fullName evidence="1">Uncharacterized protein</fullName>
    </submittedName>
</protein>
<gene>
    <name evidence="1" type="ORF">AVEN_136305_1</name>
</gene>
<reference evidence="1 2" key="1">
    <citation type="journal article" date="2019" name="Sci. Rep.">
        <title>Orb-weaving spider Araneus ventricosus genome elucidates the spidroin gene catalogue.</title>
        <authorList>
            <person name="Kono N."/>
            <person name="Nakamura H."/>
            <person name="Ohtoshi R."/>
            <person name="Moran D.A.P."/>
            <person name="Shinohara A."/>
            <person name="Yoshida Y."/>
            <person name="Fujiwara M."/>
            <person name="Mori M."/>
            <person name="Tomita M."/>
            <person name="Arakawa K."/>
        </authorList>
    </citation>
    <scope>NUCLEOTIDE SEQUENCE [LARGE SCALE GENOMIC DNA]</scope>
</reference>